<feature type="domain" description="ABC transporter" evidence="4">
    <location>
        <begin position="2"/>
        <end position="238"/>
    </location>
</feature>
<evidence type="ECO:0000256" key="1">
    <source>
        <dbReference type="ARBA" id="ARBA00022741"/>
    </source>
</evidence>
<feature type="region of interest" description="Disordered" evidence="3">
    <location>
        <begin position="240"/>
        <end position="261"/>
    </location>
</feature>
<comment type="caution">
    <text evidence="5">The sequence shown here is derived from an EMBL/GenBank/DDBJ whole genome shotgun (WGS) entry which is preliminary data.</text>
</comment>
<evidence type="ECO:0000313" key="6">
    <source>
        <dbReference type="Proteomes" id="UP001595962"/>
    </source>
</evidence>
<dbReference type="InterPro" id="IPR027417">
    <property type="entry name" value="P-loop_NTPase"/>
</dbReference>
<keyword evidence="2 5" id="KW-0067">ATP-binding</keyword>
<dbReference type="PROSITE" id="PS50893">
    <property type="entry name" value="ABC_TRANSPORTER_2"/>
    <property type="match status" value="2"/>
</dbReference>
<dbReference type="PANTHER" id="PTHR43158:SF2">
    <property type="entry name" value="SKFA PEPTIDE EXPORT ATP-BINDING PROTEIN SKFE"/>
    <property type="match status" value="1"/>
</dbReference>
<keyword evidence="1" id="KW-0547">Nucleotide-binding</keyword>
<dbReference type="Pfam" id="PF00005">
    <property type="entry name" value="ABC_tran"/>
    <property type="match status" value="2"/>
</dbReference>
<gene>
    <name evidence="5" type="primary">modF</name>
    <name evidence="5" type="ORF">ACFO3I_01930</name>
</gene>
<proteinExistence type="predicted"/>
<dbReference type="SMART" id="SM00382">
    <property type="entry name" value="AAA"/>
    <property type="match status" value="2"/>
</dbReference>
<dbReference type="RefSeq" id="WP_377331308.1">
    <property type="nucleotide sequence ID" value="NZ_JBHSGB010000001.1"/>
</dbReference>
<dbReference type="SUPFAM" id="SSF52540">
    <property type="entry name" value="P-loop containing nucleoside triphosphate hydrolases"/>
    <property type="match status" value="2"/>
</dbReference>
<evidence type="ECO:0000259" key="4">
    <source>
        <dbReference type="PROSITE" id="PS50893"/>
    </source>
</evidence>
<organism evidence="5 6">
    <name type="scientific">Rheinheimera marina</name>
    <dbReference type="NCBI Taxonomy" id="1774958"/>
    <lineage>
        <taxon>Bacteria</taxon>
        <taxon>Pseudomonadati</taxon>
        <taxon>Pseudomonadota</taxon>
        <taxon>Gammaproteobacteria</taxon>
        <taxon>Chromatiales</taxon>
        <taxon>Chromatiaceae</taxon>
        <taxon>Rheinheimera</taxon>
    </lineage>
</organism>
<dbReference type="GO" id="GO:0005524">
    <property type="term" value="F:ATP binding"/>
    <property type="evidence" value="ECO:0007669"/>
    <property type="project" value="UniProtKB-KW"/>
</dbReference>
<dbReference type="Proteomes" id="UP001595962">
    <property type="component" value="Unassembled WGS sequence"/>
</dbReference>
<dbReference type="Gene3D" id="3.40.50.300">
    <property type="entry name" value="P-loop containing nucleotide triphosphate hydrolases"/>
    <property type="match status" value="2"/>
</dbReference>
<dbReference type="InterPro" id="IPR003593">
    <property type="entry name" value="AAA+_ATPase"/>
</dbReference>
<evidence type="ECO:0000256" key="3">
    <source>
        <dbReference type="SAM" id="MobiDB-lite"/>
    </source>
</evidence>
<sequence>MFSLQHCEFLLGKDYRMQLQQLTIAPGQHTVLLGPNGSGKSALSAILAGEGQCQSGEFASPSATRKKVAWVSTEQQKALIEAEKRKDDADILDVLPNPSSARDIIQREFSQWTTALEQQLQQLAAVLQFSQRLDTAFLALSTGESRKVLILRALLSQPDYLILDEPYNGLDAASEAALRDWLQQHQQQFTLILVTNRHSEIPSFTRQLLYLNHGELAWQNQGQGLDPADLAELNKLSTLQNPPKALPAKDQDRFTPPLPDGQQRLVRLRNGKVHYDDRVVFQGLNWQVNRGEHWQIVGPNGSGKTCLLSMVTGDNPHCYTNDLEVVGYQRGQGESIWDIKKHIGFISNSLQLQYRVSCPVLHVVLSGFYDSIGLYEQPTLHQTQLAQQWLELIALADQAQQSFQQLSFGDQRLVLIARAMVKHPSLLILDEPCNGLDPLNRLKVLALLNILSQQGETTLLYVNHHPDDKIAGIDRVLDMTHYQAAT</sequence>
<protein>
    <submittedName>
        <fullName evidence="5">Molybdate ABC transporter ATP-binding protein ModF</fullName>
    </submittedName>
</protein>
<name>A0ABV9JHJ7_9GAMM</name>
<evidence type="ECO:0000313" key="5">
    <source>
        <dbReference type="EMBL" id="MFC4653776.1"/>
    </source>
</evidence>
<evidence type="ECO:0000256" key="2">
    <source>
        <dbReference type="ARBA" id="ARBA00022840"/>
    </source>
</evidence>
<reference evidence="6" key="1">
    <citation type="journal article" date="2019" name="Int. J. Syst. Evol. Microbiol.">
        <title>The Global Catalogue of Microorganisms (GCM) 10K type strain sequencing project: providing services to taxonomists for standard genome sequencing and annotation.</title>
        <authorList>
            <consortium name="The Broad Institute Genomics Platform"/>
            <consortium name="The Broad Institute Genome Sequencing Center for Infectious Disease"/>
            <person name="Wu L."/>
            <person name="Ma J."/>
        </authorList>
    </citation>
    <scope>NUCLEOTIDE SEQUENCE [LARGE SCALE GENOMIC DNA]</scope>
    <source>
        <strain evidence="6">DT28</strain>
    </source>
</reference>
<dbReference type="InterPro" id="IPR017871">
    <property type="entry name" value="ABC_transporter-like_CS"/>
</dbReference>
<keyword evidence="6" id="KW-1185">Reference proteome</keyword>
<dbReference type="PROSITE" id="PS00211">
    <property type="entry name" value="ABC_TRANSPORTER_1"/>
    <property type="match status" value="1"/>
</dbReference>
<dbReference type="NCBIfam" id="NF008186">
    <property type="entry name" value="PRK10938.1"/>
    <property type="match status" value="1"/>
</dbReference>
<accession>A0ABV9JHJ7</accession>
<dbReference type="EMBL" id="JBHSGB010000001">
    <property type="protein sequence ID" value="MFC4653776.1"/>
    <property type="molecule type" value="Genomic_DNA"/>
</dbReference>
<feature type="domain" description="ABC transporter" evidence="4">
    <location>
        <begin position="266"/>
        <end position="486"/>
    </location>
</feature>
<dbReference type="InterPro" id="IPR003439">
    <property type="entry name" value="ABC_transporter-like_ATP-bd"/>
</dbReference>
<dbReference type="PANTHER" id="PTHR43158">
    <property type="entry name" value="SKFA PEPTIDE EXPORT ATP-BINDING PROTEIN SKFE"/>
    <property type="match status" value="1"/>
</dbReference>